<name>A0AAV8ZX20_9CUCU</name>
<reference evidence="2" key="1">
    <citation type="journal article" date="2023" name="Insect Mol. Biol.">
        <title>Genome sequencing provides insights into the evolution of gene families encoding plant cell wall-degrading enzymes in longhorned beetles.</title>
        <authorList>
            <person name="Shin N.R."/>
            <person name="Okamura Y."/>
            <person name="Kirsch R."/>
            <person name="Pauchet Y."/>
        </authorList>
    </citation>
    <scope>NUCLEOTIDE SEQUENCE</scope>
    <source>
        <strain evidence="2">RBIC_L_NR</strain>
    </source>
</reference>
<accession>A0AAV8ZX20</accession>
<comment type="caution">
    <text evidence="2">The sequence shown here is derived from an EMBL/GenBank/DDBJ whole genome shotgun (WGS) entry which is preliminary data.</text>
</comment>
<keyword evidence="3" id="KW-1185">Reference proteome</keyword>
<dbReference type="Proteomes" id="UP001162156">
    <property type="component" value="Unassembled WGS sequence"/>
</dbReference>
<feature type="domain" description="HTH psq-type" evidence="1">
    <location>
        <begin position="5"/>
        <end position="29"/>
    </location>
</feature>
<proteinExistence type="predicted"/>
<gene>
    <name evidence="2" type="ORF">NQ314_000820</name>
</gene>
<sequence>MPSLVNGVLSIHAAARTHNIAYGTLHNRFHGCRIKTTGGQTVLTANEEEAILSSILKCSDWGFPLIPQDVRMFVKIYLDKTGRVIHRFSDNLPGSDWEGS</sequence>
<dbReference type="GO" id="GO:0003677">
    <property type="term" value="F:DNA binding"/>
    <property type="evidence" value="ECO:0007669"/>
    <property type="project" value="InterPro"/>
</dbReference>
<dbReference type="InterPro" id="IPR007889">
    <property type="entry name" value="HTH_Psq"/>
</dbReference>
<evidence type="ECO:0000313" key="3">
    <source>
        <dbReference type="Proteomes" id="UP001162156"/>
    </source>
</evidence>
<organism evidence="2 3">
    <name type="scientific">Rhamnusium bicolor</name>
    <dbReference type="NCBI Taxonomy" id="1586634"/>
    <lineage>
        <taxon>Eukaryota</taxon>
        <taxon>Metazoa</taxon>
        <taxon>Ecdysozoa</taxon>
        <taxon>Arthropoda</taxon>
        <taxon>Hexapoda</taxon>
        <taxon>Insecta</taxon>
        <taxon>Pterygota</taxon>
        <taxon>Neoptera</taxon>
        <taxon>Endopterygota</taxon>
        <taxon>Coleoptera</taxon>
        <taxon>Polyphaga</taxon>
        <taxon>Cucujiformia</taxon>
        <taxon>Chrysomeloidea</taxon>
        <taxon>Cerambycidae</taxon>
        <taxon>Lepturinae</taxon>
        <taxon>Rhagiini</taxon>
        <taxon>Rhamnusium</taxon>
    </lineage>
</organism>
<evidence type="ECO:0000313" key="2">
    <source>
        <dbReference type="EMBL" id="KAJ8971218.1"/>
    </source>
</evidence>
<evidence type="ECO:0000259" key="1">
    <source>
        <dbReference type="Pfam" id="PF05225"/>
    </source>
</evidence>
<dbReference type="Pfam" id="PF05225">
    <property type="entry name" value="HTH_psq"/>
    <property type="match status" value="1"/>
</dbReference>
<protein>
    <recommendedName>
        <fullName evidence="1">HTH psq-type domain-containing protein</fullName>
    </recommendedName>
</protein>
<dbReference type="AlphaFoldDB" id="A0AAV8ZX20"/>
<dbReference type="EMBL" id="JANEYF010000241">
    <property type="protein sequence ID" value="KAJ8971218.1"/>
    <property type="molecule type" value="Genomic_DNA"/>
</dbReference>